<feature type="compositionally biased region" description="Low complexity" evidence="1">
    <location>
        <begin position="15"/>
        <end position="26"/>
    </location>
</feature>
<dbReference type="Proteomes" id="UP000307440">
    <property type="component" value="Unassembled WGS sequence"/>
</dbReference>
<dbReference type="AlphaFoldDB" id="A0A5C3L1A1"/>
<evidence type="ECO:0000313" key="4">
    <source>
        <dbReference type="Proteomes" id="UP000307440"/>
    </source>
</evidence>
<proteinExistence type="predicted"/>
<feature type="region of interest" description="Disordered" evidence="1">
    <location>
        <begin position="90"/>
        <end position="112"/>
    </location>
</feature>
<name>A0A5C3L1A1_COPMA</name>
<feature type="region of interest" description="Disordered" evidence="1">
    <location>
        <begin position="1"/>
        <end position="35"/>
    </location>
</feature>
<dbReference type="STRING" id="230819.A0A5C3L1A1"/>
<evidence type="ECO:0000259" key="2">
    <source>
        <dbReference type="Pfam" id="PF13919"/>
    </source>
</evidence>
<accession>A0A5C3L1A1</accession>
<protein>
    <recommendedName>
        <fullName evidence="2">ASX DEUBAD domain-containing protein</fullName>
    </recommendedName>
</protein>
<dbReference type="Pfam" id="PF13919">
    <property type="entry name" value="ASXH"/>
    <property type="match status" value="1"/>
</dbReference>
<evidence type="ECO:0000256" key="1">
    <source>
        <dbReference type="SAM" id="MobiDB-lite"/>
    </source>
</evidence>
<sequence>MSDRPRRSTRPPKPSAIVIAQAAASSPGKSKRVSQIADPTETLKLLLDSPKSILTKIDISDVFNLGAWEMLSESSRVELSKLLPPTNRVDYKPTLDRSHPGAGTTADMEIDDGPTSSYSINPTSVFNNPHFLAAAQTFQDHLYSGWLSPNHLEKVQKFQTALKAGTLSAPSKDEAWLSENAVESRTTPGKSVVLGILAGGAAQIKLATLVKEGIIRAGDILAYRRNFTNFDITVEKDAIIQTIDKSTHALTVLTEAGPTRDLSDAALHAGPSDSSLPTRLTNITSPSMLETWLLDTDARLDKSQRPNGNAWKCFTVWRRRGEQETFAEDKRGGRENHGTLFYLRGIYYNEQ</sequence>
<feature type="domain" description="ASX DEUBAD" evidence="2">
    <location>
        <begin position="38"/>
        <end position="178"/>
    </location>
</feature>
<organism evidence="3 4">
    <name type="scientific">Coprinopsis marcescibilis</name>
    <name type="common">Agaric fungus</name>
    <name type="synonym">Psathyrella marcescibilis</name>
    <dbReference type="NCBI Taxonomy" id="230819"/>
    <lineage>
        <taxon>Eukaryota</taxon>
        <taxon>Fungi</taxon>
        <taxon>Dikarya</taxon>
        <taxon>Basidiomycota</taxon>
        <taxon>Agaricomycotina</taxon>
        <taxon>Agaricomycetes</taxon>
        <taxon>Agaricomycetidae</taxon>
        <taxon>Agaricales</taxon>
        <taxon>Agaricineae</taxon>
        <taxon>Psathyrellaceae</taxon>
        <taxon>Coprinopsis</taxon>
    </lineage>
</organism>
<feature type="compositionally biased region" description="Basic and acidic residues" evidence="1">
    <location>
        <begin position="90"/>
        <end position="99"/>
    </location>
</feature>
<gene>
    <name evidence="3" type="ORF">FA15DRAFT_668021</name>
</gene>
<keyword evidence="4" id="KW-1185">Reference proteome</keyword>
<dbReference type="OrthoDB" id="2289918at2759"/>
<evidence type="ECO:0000313" key="3">
    <source>
        <dbReference type="EMBL" id="TFK25853.1"/>
    </source>
</evidence>
<reference evidence="3 4" key="1">
    <citation type="journal article" date="2019" name="Nat. Ecol. Evol.">
        <title>Megaphylogeny resolves global patterns of mushroom evolution.</title>
        <authorList>
            <person name="Varga T."/>
            <person name="Krizsan K."/>
            <person name="Foldi C."/>
            <person name="Dima B."/>
            <person name="Sanchez-Garcia M."/>
            <person name="Sanchez-Ramirez S."/>
            <person name="Szollosi G.J."/>
            <person name="Szarkandi J.G."/>
            <person name="Papp V."/>
            <person name="Albert L."/>
            <person name="Andreopoulos W."/>
            <person name="Angelini C."/>
            <person name="Antonin V."/>
            <person name="Barry K.W."/>
            <person name="Bougher N.L."/>
            <person name="Buchanan P."/>
            <person name="Buyck B."/>
            <person name="Bense V."/>
            <person name="Catcheside P."/>
            <person name="Chovatia M."/>
            <person name="Cooper J."/>
            <person name="Damon W."/>
            <person name="Desjardin D."/>
            <person name="Finy P."/>
            <person name="Geml J."/>
            <person name="Haridas S."/>
            <person name="Hughes K."/>
            <person name="Justo A."/>
            <person name="Karasinski D."/>
            <person name="Kautmanova I."/>
            <person name="Kiss B."/>
            <person name="Kocsube S."/>
            <person name="Kotiranta H."/>
            <person name="LaButti K.M."/>
            <person name="Lechner B.E."/>
            <person name="Liimatainen K."/>
            <person name="Lipzen A."/>
            <person name="Lukacs Z."/>
            <person name="Mihaltcheva S."/>
            <person name="Morgado L.N."/>
            <person name="Niskanen T."/>
            <person name="Noordeloos M.E."/>
            <person name="Ohm R.A."/>
            <person name="Ortiz-Santana B."/>
            <person name="Ovrebo C."/>
            <person name="Racz N."/>
            <person name="Riley R."/>
            <person name="Savchenko A."/>
            <person name="Shiryaev A."/>
            <person name="Soop K."/>
            <person name="Spirin V."/>
            <person name="Szebenyi C."/>
            <person name="Tomsovsky M."/>
            <person name="Tulloss R.E."/>
            <person name="Uehling J."/>
            <person name="Grigoriev I.V."/>
            <person name="Vagvolgyi C."/>
            <person name="Papp T."/>
            <person name="Martin F.M."/>
            <person name="Miettinen O."/>
            <person name="Hibbett D.S."/>
            <person name="Nagy L.G."/>
        </authorList>
    </citation>
    <scope>NUCLEOTIDE SEQUENCE [LARGE SCALE GENOMIC DNA]</scope>
    <source>
        <strain evidence="3 4">CBS 121175</strain>
    </source>
</reference>
<dbReference type="InterPro" id="IPR028020">
    <property type="entry name" value="ASX_DEUBAD_dom"/>
</dbReference>
<dbReference type="EMBL" id="ML210181">
    <property type="protein sequence ID" value="TFK25853.1"/>
    <property type="molecule type" value="Genomic_DNA"/>
</dbReference>